<dbReference type="PANTHER" id="PTHR30329:SF21">
    <property type="entry name" value="LIPOPROTEIN YIAD-RELATED"/>
    <property type="match status" value="1"/>
</dbReference>
<dbReference type="EMBL" id="QEKQ01000005">
    <property type="protein sequence ID" value="PVY76288.1"/>
    <property type="molecule type" value="Genomic_DNA"/>
</dbReference>
<sequence>MANMRPLAAAALAAAMATPAFAAEDHSQHIYINPSIGMQLFDEDRDLSETDTFNIGLEYRFTDRWAVEGAFSRANADRQHQPGNSGFQELRLDGLYYFANPHDTWNPYVAVGAGDAEWKGDAGRTKTLGTFNTRETRVNAGAGFRYNFSEGFSARFDVREFHGIDDSTFDTQASLGFSLAFGRSADSEPAPEPEPMDSDNDGVNDNRDQCPNTASGASVNRQGCETDADNDGVVDSADQCPNTPAGASVDSRGCETDSDNDGVVDSRDECPGTSAGATVDNTGCTGETESVETFTLNIQFPTNSSVIGNQYDAELQRVADFLKANPETIVEIAGHTDSAGEASYNQALSQRRAEAVANRLVERLNVDSSRVGATGYGESEPVASNDTASGRAENRRVEARIQVER</sequence>
<dbReference type="Pfam" id="PF00691">
    <property type="entry name" value="OmpA"/>
    <property type="match status" value="1"/>
</dbReference>
<name>A0A2U1CWC8_9GAMM</name>
<keyword evidence="6" id="KW-0406">Ion transport</keyword>
<gene>
    <name evidence="14" type="ORF">C8D92_10541</name>
</gene>
<dbReference type="InterPro" id="IPR011250">
    <property type="entry name" value="OMP/PagP_B-barrel"/>
</dbReference>
<evidence type="ECO:0000256" key="6">
    <source>
        <dbReference type="ARBA" id="ARBA00023065"/>
    </source>
</evidence>
<evidence type="ECO:0000313" key="14">
    <source>
        <dbReference type="EMBL" id="PVY76288.1"/>
    </source>
</evidence>
<dbReference type="SUPFAM" id="SSF103088">
    <property type="entry name" value="OmpA-like"/>
    <property type="match status" value="1"/>
</dbReference>
<dbReference type="PRINTS" id="PR01021">
    <property type="entry name" value="OMPADOMAIN"/>
</dbReference>
<comment type="subcellular location">
    <subcellularLocation>
        <location evidence="1">Cell outer membrane</location>
        <topology evidence="1">Multi-pass membrane protein</topology>
    </subcellularLocation>
</comment>
<dbReference type="PROSITE" id="PS51123">
    <property type="entry name" value="OMPA_2"/>
    <property type="match status" value="1"/>
</dbReference>
<keyword evidence="5 12" id="KW-0732">Signal</keyword>
<organism evidence="14 15">
    <name type="scientific">Tamilnaduibacter salinus</name>
    <dbReference type="NCBI Taxonomy" id="1484056"/>
    <lineage>
        <taxon>Bacteria</taxon>
        <taxon>Pseudomonadati</taxon>
        <taxon>Pseudomonadota</taxon>
        <taxon>Gammaproteobacteria</taxon>
        <taxon>Pseudomonadales</taxon>
        <taxon>Marinobacteraceae</taxon>
        <taxon>Tamilnaduibacter</taxon>
    </lineage>
</organism>
<dbReference type="Pfam" id="PF13505">
    <property type="entry name" value="OMP_b-brl"/>
    <property type="match status" value="1"/>
</dbReference>
<dbReference type="GO" id="GO:0046930">
    <property type="term" value="C:pore complex"/>
    <property type="evidence" value="ECO:0007669"/>
    <property type="project" value="UniProtKB-KW"/>
</dbReference>
<feature type="region of interest" description="Disordered" evidence="11">
    <location>
        <begin position="370"/>
        <end position="405"/>
    </location>
</feature>
<keyword evidence="2" id="KW-0813">Transport</keyword>
<dbReference type="Pfam" id="PF02412">
    <property type="entry name" value="TSP_3"/>
    <property type="match status" value="3"/>
</dbReference>
<protein>
    <submittedName>
        <fullName evidence="14">OOP family OmpA-OmpF porin</fullName>
    </submittedName>
</protein>
<dbReference type="InterPro" id="IPR028974">
    <property type="entry name" value="TSP_type-3_rpt"/>
</dbReference>
<dbReference type="InterPro" id="IPR003367">
    <property type="entry name" value="Thrombospondin_3-like_rpt"/>
</dbReference>
<dbReference type="InterPro" id="IPR036737">
    <property type="entry name" value="OmpA-like_sf"/>
</dbReference>
<evidence type="ECO:0000256" key="10">
    <source>
        <dbReference type="PROSITE-ProRule" id="PRU00473"/>
    </source>
</evidence>
<dbReference type="SUPFAM" id="SSF56925">
    <property type="entry name" value="OMPA-like"/>
    <property type="match status" value="1"/>
</dbReference>
<dbReference type="AlphaFoldDB" id="A0A2U1CWC8"/>
<dbReference type="SUPFAM" id="SSF103647">
    <property type="entry name" value="TSP type-3 repeat"/>
    <property type="match status" value="1"/>
</dbReference>
<dbReference type="GO" id="GO:0009279">
    <property type="term" value="C:cell outer membrane"/>
    <property type="evidence" value="ECO:0007669"/>
    <property type="project" value="UniProtKB-SubCell"/>
</dbReference>
<evidence type="ECO:0000256" key="5">
    <source>
        <dbReference type="ARBA" id="ARBA00022729"/>
    </source>
</evidence>
<reference evidence="14 15" key="1">
    <citation type="submission" date="2018-04" db="EMBL/GenBank/DDBJ databases">
        <title>Genomic Encyclopedia of Type Strains, Phase IV (KMG-IV): sequencing the most valuable type-strain genomes for metagenomic binning, comparative biology and taxonomic classification.</title>
        <authorList>
            <person name="Goeker M."/>
        </authorList>
    </citation>
    <scope>NUCLEOTIDE SEQUENCE [LARGE SCALE GENOMIC DNA]</scope>
    <source>
        <strain evidence="14 15">DSM 28688</strain>
    </source>
</reference>
<dbReference type="RefSeq" id="WP_116919086.1">
    <property type="nucleotide sequence ID" value="NZ_QEKQ01000005.1"/>
</dbReference>
<evidence type="ECO:0000256" key="12">
    <source>
        <dbReference type="SAM" id="SignalP"/>
    </source>
</evidence>
<feature type="signal peptide" evidence="12">
    <location>
        <begin position="1"/>
        <end position="22"/>
    </location>
</feature>
<evidence type="ECO:0000256" key="9">
    <source>
        <dbReference type="ARBA" id="ARBA00023237"/>
    </source>
</evidence>
<dbReference type="Gene3D" id="2.40.160.20">
    <property type="match status" value="1"/>
</dbReference>
<dbReference type="Gene3D" id="4.10.1080.10">
    <property type="entry name" value="TSP type-3 repeat"/>
    <property type="match status" value="1"/>
</dbReference>
<dbReference type="InterPro" id="IPR006665">
    <property type="entry name" value="OmpA-like"/>
</dbReference>
<keyword evidence="4" id="KW-0812">Transmembrane</keyword>
<dbReference type="CDD" id="cd07185">
    <property type="entry name" value="OmpA_C-like"/>
    <property type="match status" value="1"/>
</dbReference>
<keyword evidence="7" id="KW-0626">Porin</keyword>
<dbReference type="InterPro" id="IPR027385">
    <property type="entry name" value="Beta-barrel_OMP"/>
</dbReference>
<dbReference type="GO" id="GO:0006811">
    <property type="term" value="P:monoatomic ion transport"/>
    <property type="evidence" value="ECO:0007669"/>
    <property type="project" value="UniProtKB-KW"/>
</dbReference>
<keyword evidence="8 10" id="KW-0472">Membrane</keyword>
<evidence type="ECO:0000256" key="7">
    <source>
        <dbReference type="ARBA" id="ARBA00023114"/>
    </source>
</evidence>
<feature type="chain" id="PRO_5015606974" evidence="12">
    <location>
        <begin position="23"/>
        <end position="405"/>
    </location>
</feature>
<dbReference type="GO" id="GO:0005509">
    <property type="term" value="F:calcium ion binding"/>
    <property type="evidence" value="ECO:0007669"/>
    <property type="project" value="InterPro"/>
</dbReference>
<evidence type="ECO:0000256" key="11">
    <source>
        <dbReference type="SAM" id="MobiDB-lite"/>
    </source>
</evidence>
<dbReference type="GO" id="GO:0007155">
    <property type="term" value="P:cell adhesion"/>
    <property type="evidence" value="ECO:0007669"/>
    <property type="project" value="InterPro"/>
</dbReference>
<dbReference type="InterPro" id="IPR006664">
    <property type="entry name" value="OMP_bac"/>
</dbReference>
<evidence type="ECO:0000256" key="1">
    <source>
        <dbReference type="ARBA" id="ARBA00004571"/>
    </source>
</evidence>
<feature type="compositionally biased region" description="Basic and acidic residues" evidence="11">
    <location>
        <begin position="392"/>
        <end position="405"/>
    </location>
</feature>
<accession>A0A2U1CWC8</accession>
<feature type="compositionally biased region" description="Acidic residues" evidence="11">
    <location>
        <begin position="189"/>
        <end position="202"/>
    </location>
</feature>
<dbReference type="GO" id="GO:0015288">
    <property type="term" value="F:porin activity"/>
    <property type="evidence" value="ECO:0007669"/>
    <property type="project" value="UniProtKB-KW"/>
</dbReference>
<feature type="compositionally biased region" description="Polar residues" evidence="11">
    <location>
        <begin position="209"/>
        <end position="223"/>
    </location>
</feature>
<evidence type="ECO:0000313" key="15">
    <source>
        <dbReference type="Proteomes" id="UP000245887"/>
    </source>
</evidence>
<feature type="domain" description="OmpA-like" evidence="13">
    <location>
        <begin position="287"/>
        <end position="405"/>
    </location>
</feature>
<keyword evidence="9" id="KW-0998">Cell outer membrane</keyword>
<dbReference type="InterPro" id="IPR050330">
    <property type="entry name" value="Bact_OuterMem_StrucFunc"/>
</dbReference>
<keyword evidence="3" id="KW-1134">Transmembrane beta strand</keyword>
<evidence type="ECO:0000259" key="13">
    <source>
        <dbReference type="PROSITE" id="PS51123"/>
    </source>
</evidence>
<evidence type="ECO:0000256" key="8">
    <source>
        <dbReference type="ARBA" id="ARBA00023136"/>
    </source>
</evidence>
<dbReference type="Gene3D" id="3.30.1330.60">
    <property type="entry name" value="OmpA-like domain"/>
    <property type="match status" value="1"/>
</dbReference>
<dbReference type="PANTHER" id="PTHR30329">
    <property type="entry name" value="STATOR ELEMENT OF FLAGELLAR MOTOR COMPLEX"/>
    <property type="match status" value="1"/>
</dbReference>
<proteinExistence type="predicted"/>
<evidence type="ECO:0000256" key="2">
    <source>
        <dbReference type="ARBA" id="ARBA00022448"/>
    </source>
</evidence>
<evidence type="ECO:0000256" key="3">
    <source>
        <dbReference type="ARBA" id="ARBA00022452"/>
    </source>
</evidence>
<evidence type="ECO:0000256" key="4">
    <source>
        <dbReference type="ARBA" id="ARBA00022692"/>
    </source>
</evidence>
<comment type="caution">
    <text evidence="14">The sequence shown here is derived from an EMBL/GenBank/DDBJ whole genome shotgun (WGS) entry which is preliminary data.</text>
</comment>
<feature type="region of interest" description="Disordered" evidence="11">
    <location>
        <begin position="183"/>
        <end position="275"/>
    </location>
</feature>
<dbReference type="Proteomes" id="UP000245887">
    <property type="component" value="Unassembled WGS sequence"/>
</dbReference>
<dbReference type="OrthoDB" id="9805832at2"/>